<keyword evidence="2" id="KW-1185">Reference proteome</keyword>
<proteinExistence type="predicted"/>
<comment type="caution">
    <text evidence="1">The sequence shown here is derived from an EMBL/GenBank/DDBJ whole genome shotgun (WGS) entry which is preliminary data.</text>
</comment>
<reference evidence="1 2" key="1">
    <citation type="submission" date="2020-02" db="EMBL/GenBank/DDBJ databases">
        <title>The draft genome of Grimontia sedimenta sp. nov., isolated from benthic sediments near coral reefs south of Kuwait.</title>
        <authorList>
            <person name="Mahmoud H.M."/>
            <person name="Jose L."/>
            <person name="Eapen S."/>
        </authorList>
    </citation>
    <scope>NUCLEOTIDE SEQUENCE [LARGE SCALE GENOMIC DNA]</scope>
    <source>
        <strain evidence="1 2">S25</strain>
    </source>
</reference>
<evidence type="ECO:0000313" key="1">
    <source>
        <dbReference type="EMBL" id="NGN97222.1"/>
    </source>
</evidence>
<dbReference type="EMBL" id="JAALDL010000003">
    <property type="protein sequence ID" value="NGN97222.1"/>
    <property type="molecule type" value="Genomic_DNA"/>
</dbReference>
<organism evidence="1 2">
    <name type="scientific">Grimontia sedimenti</name>
    <dbReference type="NCBI Taxonomy" id="2711294"/>
    <lineage>
        <taxon>Bacteria</taxon>
        <taxon>Pseudomonadati</taxon>
        <taxon>Pseudomonadota</taxon>
        <taxon>Gammaproteobacteria</taxon>
        <taxon>Vibrionales</taxon>
        <taxon>Vibrionaceae</taxon>
        <taxon>Grimontia</taxon>
    </lineage>
</organism>
<sequence>MSNFLWTIFQSGQIGRNHSTATQASVKSERNASDVNYLEDRLDTLSLANQAMWELLSNHLGYTEDDLLKKMEEIDMRDGVLDGKITVSAVKNCPECGHTIRKRRANCYWCGAALKGPTPFSEA</sequence>
<dbReference type="RefSeq" id="WP_165012234.1">
    <property type="nucleotide sequence ID" value="NZ_JAALDL010000003.1"/>
</dbReference>
<protein>
    <submittedName>
        <fullName evidence="1">Uncharacterized protein</fullName>
    </submittedName>
</protein>
<name>A0A6M1RCT4_9GAMM</name>
<dbReference type="Proteomes" id="UP000473008">
    <property type="component" value="Unassembled WGS sequence"/>
</dbReference>
<evidence type="ECO:0000313" key="2">
    <source>
        <dbReference type="Proteomes" id="UP000473008"/>
    </source>
</evidence>
<gene>
    <name evidence="1" type="ORF">G5S52_05990</name>
</gene>
<accession>A0A6M1RCT4</accession>
<dbReference type="AlphaFoldDB" id="A0A6M1RCT4"/>